<feature type="domain" description="Histidine kinase" evidence="4">
    <location>
        <begin position="204"/>
        <end position="434"/>
    </location>
</feature>
<dbReference type="GO" id="GO:0004673">
    <property type="term" value="F:protein histidine kinase activity"/>
    <property type="evidence" value="ECO:0007669"/>
    <property type="project" value="UniProtKB-EC"/>
</dbReference>
<dbReference type="PANTHER" id="PTHR43065">
    <property type="entry name" value="SENSOR HISTIDINE KINASE"/>
    <property type="match status" value="1"/>
</dbReference>
<organism evidence="5 6">
    <name type="scientific">SAR324 cluster bacterium</name>
    <dbReference type="NCBI Taxonomy" id="2024889"/>
    <lineage>
        <taxon>Bacteria</taxon>
        <taxon>Deltaproteobacteria</taxon>
        <taxon>SAR324 cluster</taxon>
    </lineage>
</organism>
<proteinExistence type="predicted"/>
<dbReference type="InterPro" id="IPR005467">
    <property type="entry name" value="His_kinase_dom"/>
</dbReference>
<dbReference type="PANTHER" id="PTHR43065:SF47">
    <property type="match status" value="1"/>
</dbReference>
<comment type="caution">
    <text evidence="5">The sequence shown here is derived from an EMBL/GenBank/DDBJ whole genome shotgun (WGS) entry which is preliminary data.</text>
</comment>
<evidence type="ECO:0000256" key="3">
    <source>
        <dbReference type="SAM" id="Coils"/>
    </source>
</evidence>
<evidence type="ECO:0000313" key="6">
    <source>
        <dbReference type="Proteomes" id="UP000218113"/>
    </source>
</evidence>
<dbReference type="InterPro" id="IPR003018">
    <property type="entry name" value="GAF"/>
</dbReference>
<dbReference type="InterPro" id="IPR004358">
    <property type="entry name" value="Sig_transdc_His_kin-like_C"/>
</dbReference>
<evidence type="ECO:0000259" key="4">
    <source>
        <dbReference type="PROSITE" id="PS50109"/>
    </source>
</evidence>
<dbReference type="Gene3D" id="1.10.287.130">
    <property type="match status" value="1"/>
</dbReference>
<evidence type="ECO:0000313" key="5">
    <source>
        <dbReference type="EMBL" id="PCI27160.1"/>
    </source>
</evidence>
<dbReference type="Gene3D" id="3.30.565.10">
    <property type="entry name" value="Histidine kinase-like ATPase, C-terminal domain"/>
    <property type="match status" value="1"/>
</dbReference>
<dbReference type="InterPro" id="IPR029016">
    <property type="entry name" value="GAF-like_dom_sf"/>
</dbReference>
<evidence type="ECO:0000256" key="1">
    <source>
        <dbReference type="ARBA" id="ARBA00000085"/>
    </source>
</evidence>
<dbReference type="SUPFAM" id="SSF55781">
    <property type="entry name" value="GAF domain-like"/>
    <property type="match status" value="1"/>
</dbReference>
<name>A0A2A4T0J2_9DELT</name>
<reference evidence="6" key="1">
    <citation type="submission" date="2017-08" db="EMBL/GenBank/DDBJ databases">
        <title>A dynamic microbial community with high functional redundancy inhabits the cold, oxic subseafloor aquifer.</title>
        <authorList>
            <person name="Tully B.J."/>
            <person name="Wheat C.G."/>
            <person name="Glazer B.T."/>
            <person name="Huber J.A."/>
        </authorList>
    </citation>
    <scope>NUCLEOTIDE SEQUENCE [LARGE SCALE GENOMIC DNA]</scope>
</reference>
<dbReference type="PRINTS" id="PR00344">
    <property type="entry name" value="BCTRLSENSOR"/>
</dbReference>
<gene>
    <name evidence="5" type="ORF">COB67_09165</name>
</gene>
<keyword evidence="5" id="KW-0808">Transferase</keyword>
<dbReference type="AlphaFoldDB" id="A0A2A4T0J2"/>
<dbReference type="CDD" id="cd00075">
    <property type="entry name" value="HATPase"/>
    <property type="match status" value="1"/>
</dbReference>
<feature type="coiled-coil region" evidence="3">
    <location>
        <begin position="165"/>
        <end position="192"/>
    </location>
</feature>
<dbReference type="Pfam" id="PF02518">
    <property type="entry name" value="HATPase_c"/>
    <property type="match status" value="1"/>
</dbReference>
<evidence type="ECO:0000256" key="2">
    <source>
        <dbReference type="ARBA" id="ARBA00012438"/>
    </source>
</evidence>
<dbReference type="Gene3D" id="3.30.450.40">
    <property type="match status" value="1"/>
</dbReference>
<dbReference type="EC" id="2.7.13.3" evidence="2"/>
<dbReference type="EMBL" id="NVSR01000071">
    <property type="protein sequence ID" value="PCI27160.1"/>
    <property type="molecule type" value="Genomic_DNA"/>
</dbReference>
<sequence>MSETNSSPLASPNFKAPMVPKAILEKWQKTVNLMAKIINVPSGLIMQVHESEIEVCVSSQTLGNPYKRGEGAPLGGALYCETVMARRELLLVPNALKDPAWDHNPDIELNMISYLGVPLLWPAQNVFGTLCVLDNRENSYNALYQDLLLNFRETVEADLQQLVQLQDISDQNAELESTLQQLKEMQRQVIIREKLASLGRLVAGIAHEINTPVGNSVTGTSYLATQIEKLRQNYSKGNVTKQQFEHFLEKSEKVVSQILFNLERTGELIEGFKQVAIDQVTGEKRCFNIYKCLNAVLLSFTPKLNALGHKLTFDCPKDLEMEGYPSTLFQIVSALVFNSCQHGFDEGVQGKLLVRLQHQGEDVSLLYSDNGKGIPEEDLTQIFDPFFTTQRGGGRMGLGLHIIYHLVQRMEGSLDCQNNPKGGVSFTVTFPLVKS</sequence>
<dbReference type="Proteomes" id="UP000218113">
    <property type="component" value="Unassembled WGS sequence"/>
</dbReference>
<dbReference type="SMART" id="SM00387">
    <property type="entry name" value="HATPase_c"/>
    <property type="match status" value="1"/>
</dbReference>
<comment type="catalytic activity">
    <reaction evidence="1">
        <text>ATP + protein L-histidine = ADP + protein N-phospho-L-histidine.</text>
        <dbReference type="EC" id="2.7.13.3"/>
    </reaction>
</comment>
<dbReference type="InterPro" id="IPR036890">
    <property type="entry name" value="HATPase_C_sf"/>
</dbReference>
<dbReference type="PROSITE" id="PS50109">
    <property type="entry name" value="HIS_KIN"/>
    <property type="match status" value="1"/>
</dbReference>
<accession>A0A2A4T0J2</accession>
<keyword evidence="5" id="KW-0418">Kinase</keyword>
<keyword evidence="3" id="KW-0175">Coiled coil</keyword>
<protein>
    <recommendedName>
        <fullName evidence="2">histidine kinase</fullName>
        <ecNumber evidence="2">2.7.13.3</ecNumber>
    </recommendedName>
</protein>
<dbReference type="SUPFAM" id="SSF55874">
    <property type="entry name" value="ATPase domain of HSP90 chaperone/DNA topoisomerase II/histidine kinase"/>
    <property type="match status" value="1"/>
</dbReference>
<dbReference type="SMART" id="SM00065">
    <property type="entry name" value="GAF"/>
    <property type="match status" value="1"/>
</dbReference>
<dbReference type="InterPro" id="IPR003594">
    <property type="entry name" value="HATPase_dom"/>
</dbReference>